<name>A0A8T2IK19_9PIPI</name>
<dbReference type="SMART" id="SM01289">
    <property type="entry name" value="PYRIN"/>
    <property type="match status" value="1"/>
</dbReference>
<dbReference type="PROSITE" id="PS50824">
    <property type="entry name" value="DAPIN"/>
    <property type="match status" value="1"/>
</dbReference>
<evidence type="ECO:0000256" key="1">
    <source>
        <dbReference type="SAM" id="MobiDB-lite"/>
    </source>
</evidence>
<dbReference type="EMBL" id="JAACNH010000904">
    <property type="protein sequence ID" value="KAG8430496.1"/>
    <property type="molecule type" value="Genomic_DNA"/>
</dbReference>
<accession>A0A8T2IK19</accession>
<feature type="compositionally biased region" description="Basic and acidic residues" evidence="1">
    <location>
        <begin position="107"/>
        <end position="116"/>
    </location>
</feature>
<proteinExistence type="predicted"/>
<dbReference type="InterPro" id="IPR011029">
    <property type="entry name" value="DEATH-like_dom_sf"/>
</dbReference>
<dbReference type="OrthoDB" id="10058437at2759"/>
<dbReference type="Pfam" id="PF02758">
    <property type="entry name" value="PYRIN"/>
    <property type="match status" value="1"/>
</dbReference>
<evidence type="ECO:0000259" key="2">
    <source>
        <dbReference type="PROSITE" id="PS50824"/>
    </source>
</evidence>
<reference evidence="3" key="1">
    <citation type="thesis" date="2020" institute="ProQuest LLC" country="789 East Eisenhower Parkway, Ann Arbor, MI, USA">
        <title>Comparative Genomics and Chromosome Evolution.</title>
        <authorList>
            <person name="Mudd A.B."/>
        </authorList>
    </citation>
    <scope>NUCLEOTIDE SEQUENCE</scope>
    <source>
        <strain evidence="3">Female2</strain>
        <tissue evidence="3">Blood</tissue>
    </source>
</reference>
<organism evidence="3 4">
    <name type="scientific">Hymenochirus boettgeri</name>
    <name type="common">Congo dwarf clawed frog</name>
    <dbReference type="NCBI Taxonomy" id="247094"/>
    <lineage>
        <taxon>Eukaryota</taxon>
        <taxon>Metazoa</taxon>
        <taxon>Chordata</taxon>
        <taxon>Craniata</taxon>
        <taxon>Vertebrata</taxon>
        <taxon>Euteleostomi</taxon>
        <taxon>Amphibia</taxon>
        <taxon>Batrachia</taxon>
        <taxon>Anura</taxon>
        <taxon>Pipoidea</taxon>
        <taxon>Pipidae</taxon>
        <taxon>Pipinae</taxon>
        <taxon>Hymenochirus</taxon>
    </lineage>
</organism>
<feature type="domain" description="Pyrin" evidence="2">
    <location>
        <begin position="1"/>
        <end position="89"/>
    </location>
</feature>
<feature type="region of interest" description="Disordered" evidence="1">
    <location>
        <begin position="90"/>
        <end position="136"/>
    </location>
</feature>
<gene>
    <name evidence="3" type="ORF">GDO86_020492</name>
</gene>
<dbReference type="SUPFAM" id="SSF47986">
    <property type="entry name" value="DEATH domain"/>
    <property type="match status" value="1"/>
</dbReference>
<dbReference type="AlphaFoldDB" id="A0A8T2IK19"/>
<dbReference type="InterPro" id="IPR004020">
    <property type="entry name" value="DAPIN"/>
</dbReference>
<sequence>MVKTVRDALVDALDNLSKEAFKKFKEKLNDPGAQDRIPWGQLQDADTGDVATKMIRFYTESMAITVTIQVLEGIKELDAIKKLQESLTDNARPPIAILQPTSQSQAERPERREHSAARNPDTNEQYMETEEWPCLR</sequence>
<feature type="compositionally biased region" description="Acidic residues" evidence="1">
    <location>
        <begin position="127"/>
        <end position="136"/>
    </location>
</feature>
<evidence type="ECO:0000313" key="4">
    <source>
        <dbReference type="Proteomes" id="UP000812440"/>
    </source>
</evidence>
<comment type="caution">
    <text evidence="3">The sequence shown here is derived from an EMBL/GenBank/DDBJ whole genome shotgun (WGS) entry which is preliminary data.</text>
</comment>
<protein>
    <recommendedName>
        <fullName evidence="2">Pyrin domain-containing protein</fullName>
    </recommendedName>
</protein>
<keyword evidence="4" id="KW-1185">Reference proteome</keyword>
<dbReference type="Proteomes" id="UP000812440">
    <property type="component" value="Unassembled WGS sequence"/>
</dbReference>
<evidence type="ECO:0000313" key="3">
    <source>
        <dbReference type="EMBL" id="KAG8430496.1"/>
    </source>
</evidence>
<dbReference type="Gene3D" id="1.10.533.10">
    <property type="entry name" value="Death Domain, Fas"/>
    <property type="match status" value="1"/>
</dbReference>